<organism evidence="2 3">
    <name type="scientific">Hexamita inflata</name>
    <dbReference type="NCBI Taxonomy" id="28002"/>
    <lineage>
        <taxon>Eukaryota</taxon>
        <taxon>Metamonada</taxon>
        <taxon>Diplomonadida</taxon>
        <taxon>Hexamitidae</taxon>
        <taxon>Hexamitinae</taxon>
        <taxon>Hexamita</taxon>
    </lineage>
</organism>
<gene>
    <name evidence="2" type="ORF">HINF_LOCUS49892</name>
</gene>
<keyword evidence="1" id="KW-0812">Transmembrane</keyword>
<keyword evidence="3" id="KW-1185">Reference proteome</keyword>
<evidence type="ECO:0000313" key="3">
    <source>
        <dbReference type="Proteomes" id="UP001642409"/>
    </source>
</evidence>
<keyword evidence="1" id="KW-0472">Membrane</keyword>
<evidence type="ECO:0000313" key="2">
    <source>
        <dbReference type="EMBL" id="CAL6061817.1"/>
    </source>
</evidence>
<dbReference type="EMBL" id="CAXDID020000236">
    <property type="protein sequence ID" value="CAL6061817.1"/>
    <property type="molecule type" value="Genomic_DNA"/>
</dbReference>
<proteinExistence type="predicted"/>
<dbReference type="Proteomes" id="UP001642409">
    <property type="component" value="Unassembled WGS sequence"/>
</dbReference>
<evidence type="ECO:0000256" key="1">
    <source>
        <dbReference type="SAM" id="Phobius"/>
    </source>
</evidence>
<protein>
    <submittedName>
        <fullName evidence="2">Hypothetical_protein</fullName>
    </submittedName>
</protein>
<accession>A0ABP1KH29</accession>
<comment type="caution">
    <text evidence="2">The sequence shown here is derived from an EMBL/GenBank/DDBJ whole genome shotgun (WGS) entry which is preliminary data.</text>
</comment>
<name>A0ABP1KH29_9EUKA</name>
<keyword evidence="1" id="KW-1133">Transmembrane helix</keyword>
<feature type="transmembrane region" description="Helical" evidence="1">
    <location>
        <begin position="40"/>
        <end position="61"/>
    </location>
</feature>
<reference evidence="2 3" key="1">
    <citation type="submission" date="2024-07" db="EMBL/GenBank/DDBJ databases">
        <authorList>
            <person name="Akdeniz Z."/>
        </authorList>
    </citation>
    <scope>NUCLEOTIDE SEQUENCE [LARGE SCALE GENOMIC DNA]</scope>
</reference>
<sequence>MHIEFRPLQCQLENVLRNSQIHLIRYYLTQNRRLVYNHGFTYQFVLGFQLFVGGVLLFYSFTNSSYEELNFYSTTLGAISLIREQVNSLIREFHHAKLPYKQIGYSLTSKVMQYDSEQDNNCEQQQKTKIMQQQVHCVE</sequence>